<dbReference type="SUPFAM" id="SSF54862">
    <property type="entry name" value="4Fe-4S ferredoxins"/>
    <property type="match status" value="1"/>
</dbReference>
<dbReference type="STRING" id="1520.LF65_03992"/>
<evidence type="ECO:0000313" key="10">
    <source>
        <dbReference type="Proteomes" id="UP000031866"/>
    </source>
</evidence>
<dbReference type="RefSeq" id="WP_041898365.1">
    <property type="nucleotide sequence ID" value="NZ_CP010086.2"/>
</dbReference>
<gene>
    <name evidence="9" type="ORF">LF65_03992</name>
</gene>
<keyword evidence="5" id="KW-0249">Electron transport</keyword>
<dbReference type="Pfam" id="PF13187">
    <property type="entry name" value="Fer4_9"/>
    <property type="match status" value="1"/>
</dbReference>
<feature type="domain" description="4Fe-4S ferredoxin-type" evidence="8">
    <location>
        <begin position="243"/>
        <end position="271"/>
    </location>
</feature>
<protein>
    <submittedName>
        <fullName evidence="9">4Fe-4S ferredoxin</fullName>
    </submittedName>
</protein>
<dbReference type="GO" id="GO:0046872">
    <property type="term" value="F:metal ion binding"/>
    <property type="evidence" value="ECO:0007669"/>
    <property type="project" value="UniProtKB-KW"/>
</dbReference>
<dbReference type="PANTHER" id="PTHR43687">
    <property type="entry name" value="ADENYLYLSULFATE REDUCTASE, BETA SUBUNIT"/>
    <property type="match status" value="1"/>
</dbReference>
<dbReference type="AlphaFoldDB" id="A0A0B5QE54"/>
<dbReference type="InterPro" id="IPR050572">
    <property type="entry name" value="Fe-S_Ferredoxin"/>
</dbReference>
<evidence type="ECO:0000256" key="3">
    <source>
        <dbReference type="ARBA" id="ARBA00022723"/>
    </source>
</evidence>
<dbReference type="EMBL" id="CP010086">
    <property type="protein sequence ID" value="AJH00540.1"/>
    <property type="molecule type" value="Genomic_DNA"/>
</dbReference>
<sequence>MDLQNFIRKFQIPEVAYQLINKIFTKEEIEFVDKMDKDTFTKKDIEKIIDENSEAFIKNSYRRGIISLVDEETSTYKIANFYSRLDIFSISEQEVYRSIPKEDQLAMDAWYFKAYYDGLDPDFSVRPTEDEILPLNKVLEFIDTQDRPVYLNYCDCRSLRGECGKPTKTCITYRNGINTFAHRGLSEEIDKERAKEIVKNADKKGLMHTVNSNGICNCCGDCCYLFRSQAKRNSSGFWPKTNQIIEFNSDNCIKCGACIKRCHFDVFTKVDGVIKTDISKCVGCGICSNSCPTKALKLQERK</sequence>
<dbReference type="InterPro" id="IPR017900">
    <property type="entry name" value="4Fe4S_Fe_S_CS"/>
</dbReference>
<evidence type="ECO:0000256" key="1">
    <source>
        <dbReference type="ARBA" id="ARBA00022448"/>
    </source>
</evidence>
<keyword evidence="3" id="KW-0479">Metal-binding</keyword>
<evidence type="ECO:0000259" key="8">
    <source>
        <dbReference type="PROSITE" id="PS51379"/>
    </source>
</evidence>
<keyword evidence="2" id="KW-0004">4Fe-4S</keyword>
<keyword evidence="6" id="KW-0408">Iron</keyword>
<evidence type="ECO:0000256" key="2">
    <source>
        <dbReference type="ARBA" id="ARBA00022485"/>
    </source>
</evidence>
<dbReference type="InterPro" id="IPR017896">
    <property type="entry name" value="4Fe4S_Fe-S-bd"/>
</dbReference>
<evidence type="ECO:0000256" key="7">
    <source>
        <dbReference type="ARBA" id="ARBA00023014"/>
    </source>
</evidence>
<keyword evidence="7" id="KW-0411">Iron-sulfur</keyword>
<evidence type="ECO:0000256" key="6">
    <source>
        <dbReference type="ARBA" id="ARBA00023004"/>
    </source>
</evidence>
<dbReference type="PANTHER" id="PTHR43687:SF6">
    <property type="entry name" value="L-ASPARTATE SEMIALDEHYDE SULFURTRANSFERASE IRON-SULFUR SUBUNIT"/>
    <property type="match status" value="1"/>
</dbReference>
<dbReference type="PROSITE" id="PS51379">
    <property type="entry name" value="4FE4S_FER_2"/>
    <property type="match status" value="2"/>
</dbReference>
<name>A0A0B5QE54_CLOBE</name>
<dbReference type="Proteomes" id="UP000031866">
    <property type="component" value="Chromosome"/>
</dbReference>
<evidence type="ECO:0000313" key="9">
    <source>
        <dbReference type="EMBL" id="AJH00540.1"/>
    </source>
</evidence>
<dbReference type="Gene3D" id="3.30.70.20">
    <property type="match status" value="1"/>
</dbReference>
<evidence type="ECO:0000256" key="4">
    <source>
        <dbReference type="ARBA" id="ARBA00022737"/>
    </source>
</evidence>
<keyword evidence="1" id="KW-0813">Transport</keyword>
<organism evidence="9 10">
    <name type="scientific">Clostridium beijerinckii</name>
    <name type="common">Clostridium MP</name>
    <dbReference type="NCBI Taxonomy" id="1520"/>
    <lineage>
        <taxon>Bacteria</taxon>
        <taxon>Bacillati</taxon>
        <taxon>Bacillota</taxon>
        <taxon>Clostridia</taxon>
        <taxon>Eubacteriales</taxon>
        <taxon>Clostridiaceae</taxon>
        <taxon>Clostridium</taxon>
    </lineage>
</organism>
<dbReference type="KEGG" id="cbei:LF65_03992"/>
<reference evidence="10" key="1">
    <citation type="submission" date="2014-12" db="EMBL/GenBank/DDBJ databases">
        <title>Genome sequence of Clostridium beijerinckii strain 59B.</title>
        <authorList>
            <person name="Little G.T."/>
            <person name="Minton N.P."/>
        </authorList>
    </citation>
    <scope>NUCLEOTIDE SEQUENCE [LARGE SCALE GENOMIC DNA]</scope>
    <source>
        <strain evidence="10">59B</strain>
    </source>
</reference>
<proteinExistence type="predicted"/>
<dbReference type="OrthoDB" id="5422255at2"/>
<feature type="domain" description="4Fe-4S ferredoxin-type" evidence="8">
    <location>
        <begin position="272"/>
        <end position="301"/>
    </location>
</feature>
<dbReference type="PROSITE" id="PS00198">
    <property type="entry name" value="4FE4S_FER_1"/>
    <property type="match status" value="1"/>
</dbReference>
<dbReference type="GO" id="GO:0051539">
    <property type="term" value="F:4 iron, 4 sulfur cluster binding"/>
    <property type="evidence" value="ECO:0007669"/>
    <property type="project" value="UniProtKB-KW"/>
</dbReference>
<accession>A0A0B5QE54</accession>
<evidence type="ECO:0000256" key="5">
    <source>
        <dbReference type="ARBA" id="ARBA00022982"/>
    </source>
</evidence>
<keyword evidence="4" id="KW-0677">Repeat</keyword>